<organism evidence="2 3">
    <name type="scientific">Gordonia oryzae</name>
    <dbReference type="NCBI Taxonomy" id="2487349"/>
    <lineage>
        <taxon>Bacteria</taxon>
        <taxon>Bacillati</taxon>
        <taxon>Actinomycetota</taxon>
        <taxon>Actinomycetes</taxon>
        <taxon>Mycobacteriales</taxon>
        <taxon>Gordoniaceae</taxon>
        <taxon>Gordonia</taxon>
    </lineage>
</organism>
<reference evidence="2 3" key="1">
    <citation type="submission" date="2018-11" db="EMBL/GenBank/DDBJ databases">
        <title>Draft genome sequence of Gordonia sp. RS15-1S isolated from rice stems.</title>
        <authorList>
            <person name="Muangham S."/>
        </authorList>
    </citation>
    <scope>NUCLEOTIDE SEQUENCE [LARGE SCALE GENOMIC DNA]</scope>
    <source>
        <strain evidence="2 3">RS15-1S</strain>
    </source>
</reference>
<dbReference type="Proteomes" id="UP000267536">
    <property type="component" value="Unassembled WGS sequence"/>
</dbReference>
<proteinExistence type="predicted"/>
<dbReference type="EMBL" id="RKMH01000004">
    <property type="protein sequence ID" value="RPA64924.1"/>
    <property type="molecule type" value="Genomic_DNA"/>
</dbReference>
<dbReference type="NCBIfam" id="TIGR02675">
    <property type="entry name" value="tape_meas_nterm"/>
    <property type="match status" value="1"/>
</dbReference>
<dbReference type="Pfam" id="PF20155">
    <property type="entry name" value="TMP_3"/>
    <property type="match status" value="1"/>
</dbReference>
<protein>
    <recommendedName>
        <fullName evidence="1">Tape measure protein N-terminal domain-containing protein</fullName>
    </recommendedName>
</protein>
<dbReference type="InterPro" id="IPR013491">
    <property type="entry name" value="Tape_meas_N"/>
</dbReference>
<sequence length="1471" mass="152092">MRVTELAVAYVSIVPETSRIAPGIRAALNQGESAASASGQRMGSAMSTAIGTALGIGVSKAAGLATRTISDALKGGFERLNTLEKANIQFRNMGLTASQAQRQINDLNDIVSGTSTSLSDAAGAAAMLGGAGVKSGKDMNDAVKALVNVSAASGAAAKDIGLVMMQIKASGKLMGGDALQLAQRGVPVYDLVAKSIGKTTAEVRKMGEQGEISFDMVVKAINDGTGNLAKEMGATLPAKLANLRTAMNRLTAAGMEPFLLRAKSGATDLTNAVNTLTPKVKDFAIALDEKIFDEWGPKIKAALESFEKTGSIDELKTTLMGLWDAMKDGIQATSGIRASLMQASAALGVSGWQILLVALQAATGALNALNPLLSGLGNLMQSHQGIVTALAGAFLLFKTIPGIMGRVTTSLAPMGSALATARSSVAGFGSAWRTSIGYMQQANPAMSGFGAGVRVLGANAGAAARGGLAMLKNAGSAVAGVFGGPVGIALAAAATYVMLGVSAHQEAAQKALAHSDAVKALEQSELKLGSALIKTRGEMSDDAWSVATQQLEAYQKTLQTTADKHQSTWDQLKSFGGIAKLALNTEGANNSAAEQAMAAQKAIADLGMTNDDVAKRMYGTRDQYLSLFNELVQMGDGGRKAAQEISQLRAEFDRQQDLARRVTPGVTELGEAMQKMGDSSSSAADKLKALKDAMDALNPARTEGDAIARHNEVLQQVAQSTQEAIDRTRGFGAALLDQQLGVNTATSNGQQLCKSLVDIVDATADAAASGANLAERQQANQVALAQLATQYGLTTEQIRRAADQLGLDDIEIVVALKGAPETLQHIASISQAWNEVPTQKTVTVQADQVTDDTRAMLQRMNLTVSQPMNGTVTITANDALAQQRIQMITQNMSVLNALKANPTLDLNTLSFTANNDAARAALTQLQGTEANAKAGLIIQDLLNGQAVSMTKLDELRNSTTNPSVQLVIDELLKNAAIANSTLDSTSRVRDANIQVNLVPGTNGVPGAYQFGLNVPTGAGADGMIRQYANGGINAMEQYANGKLPNQAVLQKAMPHSLIQWAEPETGGEAFIPLAGSKRSRSTDILAAVAKMFGYALVPQGNLPSTVSGMLGSLTGGALSRLMALTGVDKLGVTAYANGGMDAAGLRKLAEGQGASRPLTGAPYVWGGVNWGDCAGAMSAFARAAVGLDPFGGRFSTASESSQLQSMGFTLGQGSSGDLRFGWYNGGVGGGHTAGTLPDGTNIEMGGNNGGGALGGGAVGADSPQFTDHAFLTIGPGLPTTGTGATDPGGFVTRPDGTIVYQPGNGNYGATGGAGSGSTTGSSGTSISSRFGSAVGAFVEGQIADVFQTLGANDSPGIVSAIADYENAQRSKQSGQGVDTSALKKSYDDAVTKSNRQFDADKARIDEDLKSHKINQAERDQKVADLTKKHEDTLAQAKQKYDQATKPRSTDSYVVGRCGIDEMPCLRDRMRL</sequence>
<feature type="non-terminal residue" evidence="2">
    <location>
        <position position="1471"/>
    </location>
</feature>
<evidence type="ECO:0000259" key="1">
    <source>
        <dbReference type="Pfam" id="PF20155"/>
    </source>
</evidence>
<evidence type="ECO:0000313" key="3">
    <source>
        <dbReference type="Proteomes" id="UP000267536"/>
    </source>
</evidence>
<feature type="domain" description="Tape measure protein N-terminal" evidence="1">
    <location>
        <begin position="76"/>
        <end position="251"/>
    </location>
</feature>
<gene>
    <name evidence="2" type="ORF">EF294_07520</name>
</gene>
<name>A0A3N4HEU0_9ACTN</name>
<comment type="caution">
    <text evidence="2">The sequence shown here is derived from an EMBL/GenBank/DDBJ whole genome shotgun (WGS) entry which is preliminary data.</text>
</comment>
<evidence type="ECO:0000313" key="2">
    <source>
        <dbReference type="EMBL" id="RPA64924.1"/>
    </source>
</evidence>
<accession>A0A3N4HEU0</accession>
<keyword evidence="3" id="KW-1185">Reference proteome</keyword>